<dbReference type="EMBL" id="QGNW01001746">
    <property type="protein sequence ID" value="RVW31628.1"/>
    <property type="molecule type" value="Genomic_DNA"/>
</dbReference>
<evidence type="ECO:0000313" key="1">
    <source>
        <dbReference type="EMBL" id="RVW31628.1"/>
    </source>
</evidence>
<dbReference type="AlphaFoldDB" id="A0A438D856"/>
<proteinExistence type="predicted"/>
<reference evidence="1 2" key="1">
    <citation type="journal article" date="2018" name="PLoS Genet.">
        <title>Population sequencing reveals clonal diversity and ancestral inbreeding in the grapevine cultivar Chardonnay.</title>
        <authorList>
            <person name="Roach M.J."/>
            <person name="Johnson D.L."/>
            <person name="Bohlmann J."/>
            <person name="van Vuuren H.J."/>
            <person name="Jones S.J."/>
            <person name="Pretorius I.S."/>
            <person name="Schmidt S.A."/>
            <person name="Borneman A.R."/>
        </authorList>
    </citation>
    <scope>NUCLEOTIDE SEQUENCE [LARGE SCALE GENOMIC DNA]</scope>
    <source>
        <strain evidence="2">cv. Chardonnay</strain>
        <tissue evidence="1">Leaf</tissue>
    </source>
</reference>
<protein>
    <submittedName>
        <fullName evidence="1">Uncharacterized protein</fullName>
    </submittedName>
</protein>
<name>A0A438D856_VITVI</name>
<accession>A0A438D856</accession>
<gene>
    <name evidence="1" type="ORF">CK203_092720</name>
</gene>
<organism evidence="1 2">
    <name type="scientific">Vitis vinifera</name>
    <name type="common">Grape</name>
    <dbReference type="NCBI Taxonomy" id="29760"/>
    <lineage>
        <taxon>Eukaryota</taxon>
        <taxon>Viridiplantae</taxon>
        <taxon>Streptophyta</taxon>
        <taxon>Embryophyta</taxon>
        <taxon>Tracheophyta</taxon>
        <taxon>Spermatophyta</taxon>
        <taxon>Magnoliopsida</taxon>
        <taxon>eudicotyledons</taxon>
        <taxon>Gunneridae</taxon>
        <taxon>Pentapetalae</taxon>
        <taxon>rosids</taxon>
        <taxon>Vitales</taxon>
        <taxon>Vitaceae</taxon>
        <taxon>Viteae</taxon>
        <taxon>Vitis</taxon>
    </lineage>
</organism>
<dbReference type="Proteomes" id="UP000288805">
    <property type="component" value="Unassembled WGS sequence"/>
</dbReference>
<evidence type="ECO:0000313" key="2">
    <source>
        <dbReference type="Proteomes" id="UP000288805"/>
    </source>
</evidence>
<sequence length="103" mass="11341">MSKYRSVVIPSWKHLLVDELITFPPIKPNRVRVPHEDALILTLSISGFSMHKILVDPGSSTDKQMGHSLVTLESTGRILIKLNGATTVSLGNMVLLVEVEPLL</sequence>
<comment type="caution">
    <text evidence="1">The sequence shown here is derived from an EMBL/GenBank/DDBJ whole genome shotgun (WGS) entry which is preliminary data.</text>
</comment>